<dbReference type="InterPro" id="IPR016181">
    <property type="entry name" value="Acyl_CoA_acyltransferase"/>
</dbReference>
<evidence type="ECO:0000256" key="2">
    <source>
        <dbReference type="ARBA" id="ARBA00023315"/>
    </source>
</evidence>
<evidence type="ECO:0000313" key="5">
    <source>
        <dbReference type="EMBL" id="KAF1977105.1"/>
    </source>
</evidence>
<dbReference type="OrthoDB" id="630895at2759"/>
<organism evidence="5 6">
    <name type="scientific">Bimuria novae-zelandiae CBS 107.79</name>
    <dbReference type="NCBI Taxonomy" id="1447943"/>
    <lineage>
        <taxon>Eukaryota</taxon>
        <taxon>Fungi</taxon>
        <taxon>Dikarya</taxon>
        <taxon>Ascomycota</taxon>
        <taxon>Pezizomycotina</taxon>
        <taxon>Dothideomycetes</taxon>
        <taxon>Pleosporomycetidae</taxon>
        <taxon>Pleosporales</taxon>
        <taxon>Massarineae</taxon>
        <taxon>Didymosphaeriaceae</taxon>
        <taxon>Bimuria</taxon>
    </lineage>
</organism>
<evidence type="ECO:0000256" key="3">
    <source>
        <dbReference type="ARBA" id="ARBA00038502"/>
    </source>
</evidence>
<keyword evidence="2 5" id="KW-0012">Acyltransferase</keyword>
<keyword evidence="6" id="KW-1185">Reference proteome</keyword>
<protein>
    <submittedName>
        <fullName evidence="5">Acyl-CoA N-acyltransferase</fullName>
    </submittedName>
</protein>
<dbReference type="PANTHER" id="PTHR43792:SF8">
    <property type="entry name" value="[RIBOSOMAL PROTEIN US5]-ALANINE N-ACETYLTRANSFERASE"/>
    <property type="match status" value="1"/>
</dbReference>
<comment type="similarity">
    <text evidence="3">Belongs to the acetyltransferase family. RimJ subfamily.</text>
</comment>
<dbReference type="PANTHER" id="PTHR43792">
    <property type="entry name" value="GNAT FAMILY, PUTATIVE (AFU_ORTHOLOGUE AFUA_3G00765)-RELATED-RELATED"/>
    <property type="match status" value="1"/>
</dbReference>
<dbReference type="Gene3D" id="3.40.630.30">
    <property type="match status" value="1"/>
</dbReference>
<keyword evidence="1 5" id="KW-0808">Transferase</keyword>
<proteinExistence type="inferred from homology"/>
<dbReference type="InterPro" id="IPR051531">
    <property type="entry name" value="N-acetyltransferase"/>
</dbReference>
<dbReference type="SUPFAM" id="SSF55729">
    <property type="entry name" value="Acyl-CoA N-acyltransferases (Nat)"/>
    <property type="match status" value="1"/>
</dbReference>
<dbReference type="EMBL" id="ML976664">
    <property type="protein sequence ID" value="KAF1977105.1"/>
    <property type="molecule type" value="Genomic_DNA"/>
</dbReference>
<evidence type="ECO:0000313" key="6">
    <source>
        <dbReference type="Proteomes" id="UP000800036"/>
    </source>
</evidence>
<dbReference type="Proteomes" id="UP000800036">
    <property type="component" value="Unassembled WGS sequence"/>
</dbReference>
<dbReference type="AlphaFoldDB" id="A0A6A5VJC8"/>
<evidence type="ECO:0000256" key="1">
    <source>
        <dbReference type="ARBA" id="ARBA00022679"/>
    </source>
</evidence>
<feature type="domain" description="N-acetyltransferase" evidence="4">
    <location>
        <begin position="1"/>
        <end position="149"/>
    </location>
</feature>
<dbReference type="PROSITE" id="PS51186">
    <property type="entry name" value="GNAT"/>
    <property type="match status" value="1"/>
</dbReference>
<dbReference type="Pfam" id="PF13302">
    <property type="entry name" value="Acetyltransf_3"/>
    <property type="match status" value="1"/>
</dbReference>
<dbReference type="InterPro" id="IPR000182">
    <property type="entry name" value="GNAT_dom"/>
</dbReference>
<name>A0A6A5VJC8_9PLEO</name>
<gene>
    <name evidence="5" type="ORF">BU23DRAFT_551040</name>
</gene>
<accession>A0A6A5VJC8</accession>
<sequence length="168" mass="18769">MTLAFAHPYTLEHATTWIAMNKESPHNHLFLTTLEDPKTVIGGIGLKPGSDITSHTGEVGYWLAEPYQGRGLMSEALLAFIEWTFYQRDGDGSAAAEGKKPEVKKTRLFAGVLGGNTRSMRILEKCGFQKEGVQKGHIVTRYGELTDLHMYGLTVGDWEAWKKSRQQQ</sequence>
<reference evidence="5" key="1">
    <citation type="journal article" date="2020" name="Stud. Mycol.">
        <title>101 Dothideomycetes genomes: a test case for predicting lifestyles and emergence of pathogens.</title>
        <authorList>
            <person name="Haridas S."/>
            <person name="Albert R."/>
            <person name="Binder M."/>
            <person name="Bloem J."/>
            <person name="Labutti K."/>
            <person name="Salamov A."/>
            <person name="Andreopoulos B."/>
            <person name="Baker S."/>
            <person name="Barry K."/>
            <person name="Bills G."/>
            <person name="Bluhm B."/>
            <person name="Cannon C."/>
            <person name="Castanera R."/>
            <person name="Culley D."/>
            <person name="Daum C."/>
            <person name="Ezra D."/>
            <person name="Gonzalez J."/>
            <person name="Henrissat B."/>
            <person name="Kuo A."/>
            <person name="Liang C."/>
            <person name="Lipzen A."/>
            <person name="Lutzoni F."/>
            <person name="Magnuson J."/>
            <person name="Mondo S."/>
            <person name="Nolan M."/>
            <person name="Ohm R."/>
            <person name="Pangilinan J."/>
            <person name="Park H.-J."/>
            <person name="Ramirez L."/>
            <person name="Alfaro M."/>
            <person name="Sun H."/>
            <person name="Tritt A."/>
            <person name="Yoshinaga Y."/>
            <person name="Zwiers L.-H."/>
            <person name="Turgeon B."/>
            <person name="Goodwin S."/>
            <person name="Spatafora J."/>
            <person name="Crous P."/>
            <person name="Grigoriev I."/>
        </authorList>
    </citation>
    <scope>NUCLEOTIDE SEQUENCE</scope>
    <source>
        <strain evidence="5">CBS 107.79</strain>
    </source>
</reference>
<dbReference type="GO" id="GO:0016747">
    <property type="term" value="F:acyltransferase activity, transferring groups other than amino-acyl groups"/>
    <property type="evidence" value="ECO:0007669"/>
    <property type="project" value="InterPro"/>
</dbReference>
<evidence type="ECO:0000259" key="4">
    <source>
        <dbReference type="PROSITE" id="PS51186"/>
    </source>
</evidence>